<dbReference type="PANTHER" id="PTHR24305:SF166">
    <property type="entry name" value="CYTOCHROME P450 12A4, MITOCHONDRIAL-RELATED"/>
    <property type="match status" value="1"/>
</dbReference>
<dbReference type="GO" id="GO:0004497">
    <property type="term" value="F:monooxygenase activity"/>
    <property type="evidence" value="ECO:0007669"/>
    <property type="project" value="UniProtKB-KW"/>
</dbReference>
<keyword evidence="6" id="KW-0560">Oxidoreductase</keyword>
<dbReference type="PRINTS" id="PR00463">
    <property type="entry name" value="EP450I"/>
</dbReference>
<feature type="chain" id="PRO_5016976668" evidence="10">
    <location>
        <begin position="20"/>
        <end position="543"/>
    </location>
</feature>
<reference evidence="11 12" key="1">
    <citation type="journal article" date="2018" name="Biotechnol. Biofuels">
        <title>Integrative visual omics of the white-rot fungus Polyporus brumalis exposes the biotechnological potential of its oxidative enzymes for delignifying raw plant biomass.</title>
        <authorList>
            <person name="Miyauchi S."/>
            <person name="Rancon A."/>
            <person name="Drula E."/>
            <person name="Hage H."/>
            <person name="Chaduli D."/>
            <person name="Favel A."/>
            <person name="Grisel S."/>
            <person name="Henrissat B."/>
            <person name="Herpoel-Gimbert I."/>
            <person name="Ruiz-Duenas F.J."/>
            <person name="Chevret D."/>
            <person name="Hainaut M."/>
            <person name="Lin J."/>
            <person name="Wang M."/>
            <person name="Pangilinan J."/>
            <person name="Lipzen A."/>
            <person name="Lesage-Meessen L."/>
            <person name="Navarro D."/>
            <person name="Riley R."/>
            <person name="Grigoriev I.V."/>
            <person name="Zhou S."/>
            <person name="Raouche S."/>
            <person name="Rosso M.N."/>
        </authorList>
    </citation>
    <scope>NUCLEOTIDE SEQUENCE [LARGE SCALE GENOMIC DNA]</scope>
    <source>
        <strain evidence="11 12">BRFM 1820</strain>
    </source>
</reference>
<evidence type="ECO:0000256" key="7">
    <source>
        <dbReference type="ARBA" id="ARBA00023004"/>
    </source>
</evidence>
<dbReference type="STRING" id="139420.A0A371CPF2"/>
<dbReference type="Pfam" id="PF00067">
    <property type="entry name" value="p450"/>
    <property type="match status" value="1"/>
</dbReference>
<dbReference type="EMBL" id="KZ857491">
    <property type="protein sequence ID" value="RDX42180.1"/>
    <property type="molecule type" value="Genomic_DNA"/>
</dbReference>
<comment type="similarity">
    <text evidence="3">Belongs to the cytochrome P450 family.</text>
</comment>
<evidence type="ECO:0000256" key="2">
    <source>
        <dbReference type="ARBA" id="ARBA00005179"/>
    </source>
</evidence>
<dbReference type="GO" id="GO:0005506">
    <property type="term" value="F:iron ion binding"/>
    <property type="evidence" value="ECO:0007669"/>
    <property type="project" value="InterPro"/>
</dbReference>
<dbReference type="InterPro" id="IPR001128">
    <property type="entry name" value="Cyt_P450"/>
</dbReference>
<keyword evidence="8" id="KW-0503">Monooxygenase</keyword>
<sequence>MLRLLALATALYLVSLIVSQFQRRAKQRHLRNLPGPPSTSFLTGVAKDLHNPHAVPYREHVLSSYGRVIKLQGFLGEIDIALSDPVALGAIFGKFRDVFELPKWQSETHRAVFGPNLMSVSGSEHHKQRKHLNPIFSAKYLREAVSTQHGIAQELTNVLKAEVGQSTSEVELSEYFSRYSLEAVGRTTLGYTFGPLKKHGTDYSRALKEFGPTLSHLHLWRPLLPWLRKTFPPALLRFGVQLLPMKALRHMQWISDSVFAMSKRLLDEKMENLRKDDLHGLRENKDLMSVLLRENMSTEDVDSLSEPELLGQMSLLLLAATDTTSSSISRATQLLSLHPDAQDKLRRELIGATTGAGRTLLDLDFDTLAGLPYLDAIVKETLRLYPPFYLFIRIAQEDVVLPLGSPVTGIDGKQIHELFLPAGTIVWPNVFWVNRDPEIWGADSAEWKPERWLGPLPEKLVEAHIPSVFAHTMTFAAGPRSCIGYNLAVTEMRIALAHLILSFELTPSEKEIVWKLGGIVTPTVRGSTARKPELPVNVTVLPT</sequence>
<name>A0A371CPF2_9APHY</name>
<keyword evidence="4 9" id="KW-0349">Heme</keyword>
<dbReference type="Proteomes" id="UP000256964">
    <property type="component" value="Unassembled WGS sequence"/>
</dbReference>
<dbReference type="AlphaFoldDB" id="A0A371CPF2"/>
<evidence type="ECO:0000313" key="11">
    <source>
        <dbReference type="EMBL" id="RDX42180.1"/>
    </source>
</evidence>
<dbReference type="PANTHER" id="PTHR24305">
    <property type="entry name" value="CYTOCHROME P450"/>
    <property type="match status" value="1"/>
</dbReference>
<dbReference type="InterPro" id="IPR002401">
    <property type="entry name" value="Cyt_P450_E_grp-I"/>
</dbReference>
<keyword evidence="12" id="KW-1185">Reference proteome</keyword>
<evidence type="ECO:0000313" key="12">
    <source>
        <dbReference type="Proteomes" id="UP000256964"/>
    </source>
</evidence>
<accession>A0A371CPF2</accession>
<keyword evidence="7 9" id="KW-0408">Iron</keyword>
<comment type="pathway">
    <text evidence="2">Secondary metabolite biosynthesis.</text>
</comment>
<evidence type="ECO:0000256" key="6">
    <source>
        <dbReference type="ARBA" id="ARBA00023002"/>
    </source>
</evidence>
<dbReference type="GO" id="GO:0016705">
    <property type="term" value="F:oxidoreductase activity, acting on paired donors, with incorporation or reduction of molecular oxygen"/>
    <property type="evidence" value="ECO:0007669"/>
    <property type="project" value="InterPro"/>
</dbReference>
<feature type="signal peptide" evidence="10">
    <location>
        <begin position="1"/>
        <end position="19"/>
    </location>
</feature>
<dbReference type="InterPro" id="IPR050121">
    <property type="entry name" value="Cytochrome_P450_monoxygenase"/>
</dbReference>
<dbReference type="InterPro" id="IPR036396">
    <property type="entry name" value="Cyt_P450_sf"/>
</dbReference>
<feature type="binding site" description="axial binding residue" evidence="9">
    <location>
        <position position="482"/>
    </location>
    <ligand>
        <name>heme</name>
        <dbReference type="ChEBI" id="CHEBI:30413"/>
    </ligand>
    <ligandPart>
        <name>Fe</name>
        <dbReference type="ChEBI" id="CHEBI:18248"/>
    </ligandPart>
</feature>
<keyword evidence="5 9" id="KW-0479">Metal-binding</keyword>
<evidence type="ECO:0000256" key="9">
    <source>
        <dbReference type="PIRSR" id="PIRSR602401-1"/>
    </source>
</evidence>
<gene>
    <name evidence="11" type="ORF">OH76DRAFT_1497793</name>
</gene>
<evidence type="ECO:0000256" key="4">
    <source>
        <dbReference type="ARBA" id="ARBA00022617"/>
    </source>
</evidence>
<keyword evidence="10" id="KW-0732">Signal</keyword>
<evidence type="ECO:0000256" key="1">
    <source>
        <dbReference type="ARBA" id="ARBA00001971"/>
    </source>
</evidence>
<comment type="cofactor">
    <cofactor evidence="1 9">
        <name>heme</name>
        <dbReference type="ChEBI" id="CHEBI:30413"/>
    </cofactor>
</comment>
<evidence type="ECO:0000256" key="10">
    <source>
        <dbReference type="SAM" id="SignalP"/>
    </source>
</evidence>
<dbReference type="Gene3D" id="1.10.630.10">
    <property type="entry name" value="Cytochrome P450"/>
    <property type="match status" value="1"/>
</dbReference>
<dbReference type="GO" id="GO:0020037">
    <property type="term" value="F:heme binding"/>
    <property type="evidence" value="ECO:0007669"/>
    <property type="project" value="InterPro"/>
</dbReference>
<evidence type="ECO:0000256" key="3">
    <source>
        <dbReference type="ARBA" id="ARBA00010617"/>
    </source>
</evidence>
<proteinExistence type="inferred from homology"/>
<evidence type="ECO:0000256" key="5">
    <source>
        <dbReference type="ARBA" id="ARBA00022723"/>
    </source>
</evidence>
<protein>
    <submittedName>
        <fullName evidence="11">Cytochrome P450</fullName>
    </submittedName>
</protein>
<dbReference type="PRINTS" id="PR00385">
    <property type="entry name" value="P450"/>
</dbReference>
<evidence type="ECO:0000256" key="8">
    <source>
        <dbReference type="ARBA" id="ARBA00023033"/>
    </source>
</evidence>
<dbReference type="OrthoDB" id="1470350at2759"/>
<organism evidence="11 12">
    <name type="scientific">Lentinus brumalis</name>
    <dbReference type="NCBI Taxonomy" id="2498619"/>
    <lineage>
        <taxon>Eukaryota</taxon>
        <taxon>Fungi</taxon>
        <taxon>Dikarya</taxon>
        <taxon>Basidiomycota</taxon>
        <taxon>Agaricomycotina</taxon>
        <taxon>Agaricomycetes</taxon>
        <taxon>Polyporales</taxon>
        <taxon>Polyporaceae</taxon>
        <taxon>Lentinus</taxon>
    </lineage>
</organism>
<dbReference type="SUPFAM" id="SSF48264">
    <property type="entry name" value="Cytochrome P450"/>
    <property type="match status" value="1"/>
</dbReference>